<dbReference type="EMBL" id="FOKG01000031">
    <property type="protein sequence ID" value="SFB62763.1"/>
    <property type="molecule type" value="Genomic_DNA"/>
</dbReference>
<dbReference type="InterPro" id="IPR036388">
    <property type="entry name" value="WH-like_DNA-bd_sf"/>
</dbReference>
<proteinExistence type="inferred from homology"/>
<evidence type="ECO:0000313" key="6">
    <source>
        <dbReference type="Proteomes" id="UP000243799"/>
    </source>
</evidence>
<sequence>MGERGDELSKLLGPLGAEVLQALWSAGKPVPVRVVLDRLNRDRSEPLAYTTVMTVLARLSERGAATRTTAGRGYLYAAAVRDAAELAVKDVVREHGDAAVTYFVDQARGTPHLRQRLERLLGSTSPDSAGKDS</sequence>
<evidence type="ECO:0000256" key="3">
    <source>
        <dbReference type="ARBA" id="ARBA00023125"/>
    </source>
</evidence>
<organism evidence="5 6">
    <name type="scientific">Amycolatopsis marina</name>
    <dbReference type="NCBI Taxonomy" id="490629"/>
    <lineage>
        <taxon>Bacteria</taxon>
        <taxon>Bacillati</taxon>
        <taxon>Actinomycetota</taxon>
        <taxon>Actinomycetes</taxon>
        <taxon>Pseudonocardiales</taxon>
        <taxon>Pseudonocardiaceae</taxon>
        <taxon>Amycolatopsis</taxon>
    </lineage>
</organism>
<dbReference type="Pfam" id="PF03965">
    <property type="entry name" value="Penicillinase_R"/>
    <property type="match status" value="1"/>
</dbReference>
<evidence type="ECO:0000256" key="1">
    <source>
        <dbReference type="ARBA" id="ARBA00011046"/>
    </source>
</evidence>
<name>A0A1I1CQN6_9PSEU</name>
<dbReference type="AlphaFoldDB" id="A0A1I1CQN6"/>
<comment type="similarity">
    <text evidence="1">Belongs to the BlaI transcriptional regulatory family.</text>
</comment>
<accession>A0A1I1CQN6</accession>
<keyword evidence="4" id="KW-0804">Transcription</keyword>
<dbReference type="RefSeq" id="WP_218160474.1">
    <property type="nucleotide sequence ID" value="NZ_FOKG01000031.1"/>
</dbReference>
<keyword evidence="3" id="KW-0238">DNA-binding</keyword>
<protein>
    <submittedName>
        <fullName evidence="5">Predicted transcriptional regulator</fullName>
    </submittedName>
</protein>
<evidence type="ECO:0000256" key="2">
    <source>
        <dbReference type="ARBA" id="ARBA00023015"/>
    </source>
</evidence>
<dbReference type="GO" id="GO:0003677">
    <property type="term" value="F:DNA binding"/>
    <property type="evidence" value="ECO:0007669"/>
    <property type="project" value="UniProtKB-KW"/>
</dbReference>
<dbReference type="Gene3D" id="1.10.10.10">
    <property type="entry name" value="Winged helix-like DNA-binding domain superfamily/Winged helix DNA-binding domain"/>
    <property type="match status" value="1"/>
</dbReference>
<reference evidence="6" key="1">
    <citation type="submission" date="2016-10" db="EMBL/GenBank/DDBJ databases">
        <authorList>
            <person name="Varghese N."/>
            <person name="Submissions S."/>
        </authorList>
    </citation>
    <scope>NUCLEOTIDE SEQUENCE [LARGE SCALE GENOMIC DNA]</scope>
    <source>
        <strain evidence="6">CGMCC 4.3568</strain>
    </source>
</reference>
<dbReference type="InterPro" id="IPR005650">
    <property type="entry name" value="BlaI_family"/>
</dbReference>
<keyword evidence="2" id="KW-0805">Transcription regulation</keyword>
<dbReference type="SUPFAM" id="SSF46785">
    <property type="entry name" value="Winged helix' DNA-binding domain"/>
    <property type="match status" value="1"/>
</dbReference>
<dbReference type="InterPro" id="IPR036390">
    <property type="entry name" value="WH_DNA-bd_sf"/>
</dbReference>
<keyword evidence="6" id="KW-1185">Reference proteome</keyword>
<dbReference type="STRING" id="490629.SAMN05216266_13155"/>
<dbReference type="Proteomes" id="UP000243799">
    <property type="component" value="Unassembled WGS sequence"/>
</dbReference>
<evidence type="ECO:0000256" key="4">
    <source>
        <dbReference type="ARBA" id="ARBA00023163"/>
    </source>
</evidence>
<dbReference type="GO" id="GO:0045892">
    <property type="term" value="P:negative regulation of DNA-templated transcription"/>
    <property type="evidence" value="ECO:0007669"/>
    <property type="project" value="InterPro"/>
</dbReference>
<gene>
    <name evidence="5" type="ORF">SAMN05216266_13155</name>
</gene>
<evidence type="ECO:0000313" key="5">
    <source>
        <dbReference type="EMBL" id="SFB62763.1"/>
    </source>
</evidence>